<name>A0ABN1PFY0_9ACTN</name>
<dbReference type="RefSeq" id="WP_343964822.1">
    <property type="nucleotide sequence ID" value="NZ_BAAAHK010000002.1"/>
</dbReference>
<proteinExistence type="predicted"/>
<dbReference type="InterPro" id="IPR014995">
    <property type="entry name" value="DUF1844"/>
</dbReference>
<feature type="compositionally biased region" description="Polar residues" evidence="1">
    <location>
        <begin position="20"/>
        <end position="29"/>
    </location>
</feature>
<organism evidence="2 3">
    <name type="scientific">Kribbella koreensis</name>
    <dbReference type="NCBI Taxonomy" id="57909"/>
    <lineage>
        <taxon>Bacteria</taxon>
        <taxon>Bacillati</taxon>
        <taxon>Actinomycetota</taxon>
        <taxon>Actinomycetes</taxon>
        <taxon>Propionibacteriales</taxon>
        <taxon>Kribbellaceae</taxon>
        <taxon>Kribbella</taxon>
    </lineage>
</organism>
<comment type="caution">
    <text evidence="2">The sequence shown here is derived from an EMBL/GenBank/DDBJ whole genome shotgun (WGS) entry which is preliminary data.</text>
</comment>
<dbReference type="Pfam" id="PF08899">
    <property type="entry name" value="DUF1844"/>
    <property type="match status" value="1"/>
</dbReference>
<protein>
    <submittedName>
        <fullName evidence="2">DUF1844 domain-containing protein</fullName>
    </submittedName>
</protein>
<evidence type="ECO:0000256" key="1">
    <source>
        <dbReference type="SAM" id="MobiDB-lite"/>
    </source>
</evidence>
<keyword evidence="3" id="KW-1185">Reference proteome</keyword>
<feature type="region of interest" description="Disordered" evidence="1">
    <location>
        <begin position="109"/>
        <end position="154"/>
    </location>
</feature>
<dbReference type="Proteomes" id="UP001500542">
    <property type="component" value="Unassembled WGS sequence"/>
</dbReference>
<evidence type="ECO:0000313" key="2">
    <source>
        <dbReference type="EMBL" id="GAA0927070.1"/>
    </source>
</evidence>
<evidence type="ECO:0000313" key="3">
    <source>
        <dbReference type="Proteomes" id="UP001500542"/>
    </source>
</evidence>
<accession>A0ABN1PFY0</accession>
<gene>
    <name evidence="2" type="ORF">GCM10009554_07740</name>
</gene>
<feature type="region of interest" description="Disordered" evidence="1">
    <location>
        <begin position="1"/>
        <end position="29"/>
    </location>
</feature>
<dbReference type="EMBL" id="BAAAHK010000002">
    <property type="protein sequence ID" value="GAA0927070.1"/>
    <property type="molecule type" value="Genomic_DNA"/>
</dbReference>
<reference evidence="2 3" key="1">
    <citation type="journal article" date="2019" name="Int. J. Syst. Evol. Microbiol.">
        <title>The Global Catalogue of Microorganisms (GCM) 10K type strain sequencing project: providing services to taxonomists for standard genome sequencing and annotation.</title>
        <authorList>
            <consortium name="The Broad Institute Genomics Platform"/>
            <consortium name="The Broad Institute Genome Sequencing Center for Infectious Disease"/>
            <person name="Wu L."/>
            <person name="Ma J."/>
        </authorList>
    </citation>
    <scope>NUCLEOTIDE SEQUENCE [LARGE SCALE GENOMIC DNA]</scope>
    <source>
        <strain evidence="2 3">JCM 10977</strain>
    </source>
</reference>
<sequence>MSDQVSTPPATTPEPPAEEQSTVDPLSTVSRDIAEVPSVEIISTAALHLMSAAAVHLGLAEDLPEHRDLDEARSLIDSLAGLLDAAAPSLGHHHAAPLRDGLRSLQLAFQEASTIPDEPGAGPGEKYTGAVHPAAASRPQYTRPLPVEDVPTDR</sequence>